<evidence type="ECO:0000256" key="3">
    <source>
        <dbReference type="ARBA" id="ARBA00011989"/>
    </source>
</evidence>
<reference evidence="6" key="1">
    <citation type="journal article" date="2015" name="Nature">
        <title>Complex archaea that bridge the gap between prokaryotes and eukaryotes.</title>
        <authorList>
            <person name="Spang A."/>
            <person name="Saw J.H."/>
            <person name="Jorgensen S.L."/>
            <person name="Zaremba-Niedzwiedzka K."/>
            <person name="Martijn J."/>
            <person name="Lind A.E."/>
            <person name="van Eijk R."/>
            <person name="Schleper C."/>
            <person name="Guy L."/>
            <person name="Ettema T.J."/>
        </authorList>
    </citation>
    <scope>NUCLEOTIDE SEQUENCE</scope>
</reference>
<protein>
    <recommendedName>
        <fullName evidence="3">GDP-mannose 4,6-dehydratase</fullName>
        <ecNumber evidence="3">4.2.1.47</ecNumber>
    </recommendedName>
</protein>
<accession>A0A0F8Y8Y0</accession>
<gene>
    <name evidence="6" type="ORF">LCGC14_3123910</name>
</gene>
<dbReference type="GO" id="GO:0042351">
    <property type="term" value="P:'de novo' GDP-L-fucose biosynthetic process"/>
    <property type="evidence" value="ECO:0007669"/>
    <property type="project" value="TreeGrafter"/>
</dbReference>
<comment type="caution">
    <text evidence="6">The sequence shown here is derived from an EMBL/GenBank/DDBJ whole genome shotgun (WGS) entry which is preliminary data.</text>
</comment>
<dbReference type="InterPro" id="IPR036291">
    <property type="entry name" value="NAD(P)-bd_dom_sf"/>
</dbReference>
<evidence type="ECO:0000259" key="5">
    <source>
        <dbReference type="Pfam" id="PF16363"/>
    </source>
</evidence>
<comment type="cofactor">
    <cofactor evidence="1">
        <name>NADP(+)</name>
        <dbReference type="ChEBI" id="CHEBI:58349"/>
    </cofactor>
</comment>
<dbReference type="GO" id="GO:0008446">
    <property type="term" value="F:GDP-mannose 4,6-dehydratase activity"/>
    <property type="evidence" value="ECO:0007669"/>
    <property type="project" value="UniProtKB-EC"/>
</dbReference>
<evidence type="ECO:0000313" key="6">
    <source>
        <dbReference type="EMBL" id="KKK50549.1"/>
    </source>
</evidence>
<feature type="non-terminal residue" evidence="6">
    <location>
        <position position="98"/>
    </location>
</feature>
<evidence type="ECO:0000256" key="2">
    <source>
        <dbReference type="ARBA" id="ARBA00009263"/>
    </source>
</evidence>
<dbReference type="EC" id="4.2.1.47" evidence="3"/>
<organism evidence="6">
    <name type="scientific">marine sediment metagenome</name>
    <dbReference type="NCBI Taxonomy" id="412755"/>
    <lineage>
        <taxon>unclassified sequences</taxon>
        <taxon>metagenomes</taxon>
        <taxon>ecological metagenomes</taxon>
    </lineage>
</organism>
<dbReference type="AlphaFoldDB" id="A0A0F8Y8Y0"/>
<evidence type="ECO:0000256" key="4">
    <source>
        <dbReference type="ARBA" id="ARBA00023239"/>
    </source>
</evidence>
<comment type="similarity">
    <text evidence="2">Belongs to the NAD(P)-dependent epimerase/dehydratase family. GDP-mannose 4,6-dehydratase subfamily.</text>
</comment>
<evidence type="ECO:0000256" key="1">
    <source>
        <dbReference type="ARBA" id="ARBA00001937"/>
    </source>
</evidence>
<dbReference type="PANTHER" id="PTHR43715">
    <property type="entry name" value="GDP-MANNOSE 4,6-DEHYDRATASE"/>
    <property type="match status" value="1"/>
</dbReference>
<name>A0A0F8Y8Y0_9ZZZZ</name>
<dbReference type="InterPro" id="IPR006368">
    <property type="entry name" value="GDP_Man_deHydtase"/>
</dbReference>
<dbReference type="Gene3D" id="3.40.50.720">
    <property type="entry name" value="NAD(P)-binding Rossmann-like Domain"/>
    <property type="match status" value="1"/>
</dbReference>
<keyword evidence="4" id="KW-0456">Lyase</keyword>
<dbReference type="SUPFAM" id="SSF51735">
    <property type="entry name" value="NAD(P)-binding Rossmann-fold domains"/>
    <property type="match status" value="1"/>
</dbReference>
<sequence>MTTALITGVTGQDGAYLAKLLLEKGYRVVGGVRRNGGDALGRLTSLGIAEQMELLPFELMEHTNVLRVLERVEPDEIYNLAAQSFVGVSFEQPLYTSE</sequence>
<dbReference type="InterPro" id="IPR016040">
    <property type="entry name" value="NAD(P)-bd_dom"/>
</dbReference>
<dbReference type="EMBL" id="LAZR01067967">
    <property type="protein sequence ID" value="KKK50549.1"/>
    <property type="molecule type" value="Genomic_DNA"/>
</dbReference>
<proteinExistence type="inferred from homology"/>
<dbReference type="Pfam" id="PF16363">
    <property type="entry name" value="GDP_Man_Dehyd"/>
    <property type="match status" value="1"/>
</dbReference>
<feature type="domain" description="NAD(P)-binding" evidence="5">
    <location>
        <begin position="5"/>
        <end position="97"/>
    </location>
</feature>
<dbReference type="PANTHER" id="PTHR43715:SF1">
    <property type="entry name" value="GDP-MANNOSE 4,6 DEHYDRATASE"/>
    <property type="match status" value="1"/>
</dbReference>